<protein>
    <submittedName>
        <fullName evidence="1">Uncharacterized protein</fullName>
    </submittedName>
</protein>
<evidence type="ECO:0000313" key="2">
    <source>
        <dbReference type="Proteomes" id="UP001165960"/>
    </source>
</evidence>
<evidence type="ECO:0000313" key="1">
    <source>
        <dbReference type="EMBL" id="KAJ9073829.1"/>
    </source>
</evidence>
<gene>
    <name evidence="1" type="ORF">DSO57_1012364</name>
</gene>
<comment type="caution">
    <text evidence="1">The sequence shown here is derived from an EMBL/GenBank/DDBJ whole genome shotgun (WGS) entry which is preliminary data.</text>
</comment>
<dbReference type="EMBL" id="QTSX02002884">
    <property type="protein sequence ID" value="KAJ9073829.1"/>
    <property type="molecule type" value="Genomic_DNA"/>
</dbReference>
<proteinExistence type="predicted"/>
<accession>A0ACC2TGZ0</accession>
<sequence>MAEKAKTRGQPPKVAKTTHNTAVNKNPTAMEEEPTVTPSPQTHPEWKDVAKLIPEDEELTQTNQSMGTKKSHPEKSPTN</sequence>
<organism evidence="1 2">
    <name type="scientific">Entomophthora muscae</name>
    <dbReference type="NCBI Taxonomy" id="34485"/>
    <lineage>
        <taxon>Eukaryota</taxon>
        <taxon>Fungi</taxon>
        <taxon>Fungi incertae sedis</taxon>
        <taxon>Zoopagomycota</taxon>
        <taxon>Entomophthoromycotina</taxon>
        <taxon>Entomophthoromycetes</taxon>
        <taxon>Entomophthorales</taxon>
        <taxon>Entomophthoraceae</taxon>
        <taxon>Entomophthora</taxon>
    </lineage>
</organism>
<keyword evidence="2" id="KW-1185">Reference proteome</keyword>
<name>A0ACC2TGZ0_9FUNG</name>
<reference evidence="1" key="1">
    <citation type="submission" date="2022-04" db="EMBL/GenBank/DDBJ databases">
        <title>Genome of the entomopathogenic fungus Entomophthora muscae.</title>
        <authorList>
            <person name="Elya C."/>
            <person name="Lovett B.R."/>
            <person name="Lee E."/>
            <person name="Macias A.M."/>
            <person name="Hajek A.E."/>
            <person name="De Bivort B.L."/>
            <person name="Kasson M.T."/>
            <person name="De Fine Licht H.H."/>
            <person name="Stajich J.E."/>
        </authorList>
    </citation>
    <scope>NUCLEOTIDE SEQUENCE</scope>
    <source>
        <strain evidence="1">Berkeley</strain>
    </source>
</reference>
<dbReference type="Proteomes" id="UP001165960">
    <property type="component" value="Unassembled WGS sequence"/>
</dbReference>